<dbReference type="GO" id="GO:0008270">
    <property type="term" value="F:zinc ion binding"/>
    <property type="evidence" value="ECO:0007669"/>
    <property type="project" value="InterPro"/>
</dbReference>
<proteinExistence type="predicted"/>
<evidence type="ECO:0000313" key="4">
    <source>
        <dbReference type="EMBL" id="EKX42956.1"/>
    </source>
</evidence>
<feature type="domain" description="Zn(2)-C6 fungal-type" evidence="3">
    <location>
        <begin position="82"/>
        <end position="113"/>
    </location>
</feature>
<feature type="domain" description="Zn(2)-C6 fungal-type" evidence="3">
    <location>
        <begin position="45"/>
        <end position="76"/>
    </location>
</feature>
<accession>L1J371</accession>
<dbReference type="InterPro" id="IPR036864">
    <property type="entry name" value="Zn2-C6_fun-type_DNA-bd_sf"/>
</dbReference>
<dbReference type="PROSITE" id="PS50048">
    <property type="entry name" value="ZN2_CY6_FUNGAL_2"/>
    <property type="match status" value="2"/>
</dbReference>
<dbReference type="Pfam" id="PF00172">
    <property type="entry name" value="Zn_clus"/>
    <property type="match status" value="2"/>
</dbReference>
<dbReference type="HOGENOM" id="CLU_045055_0_0_1"/>
<dbReference type="KEGG" id="gtt:GUITHDRAFT_111004"/>
<evidence type="ECO:0000313" key="6">
    <source>
        <dbReference type="Proteomes" id="UP000011087"/>
    </source>
</evidence>
<dbReference type="RefSeq" id="XP_005829936.1">
    <property type="nucleotide sequence ID" value="XM_005829879.1"/>
</dbReference>
<sequence length="480" mass="54876">MISLLTALASDAIGMTGSIFEEAMLSDDPFDHVLEEFASRPRKKACLRCRSSKIKCDYLKPCSSCVRSGCPGTCMEDQNPRSCDFCKQKKLKCNKLRPCDQCIKRARGENCSAPFNAASYKSAKAATRKTAEEEPATLPQGWGQQELLEPPPQAVQVHRPMPFALKITFSDTSEHRERESLRLHHVIFRRVWESGYSLPRLLRILNNLPHAIRQVLDEGLMALEGLRQIKCKRISPPSSPEVPTQDSSVLELVKDDNEGFLSSNDYIGFYAYEWDPLTQKRVSVQVSQCLASFLKMHPEEVLARVGHSDHFLPNSEIEFLGALFSNNLAPSLFLRKHRADELFRTNDLPAYRYQRLTGKILESMIVKSTASRQLDEHGRVVKTCHFLHHVRPWEYDEAMRPECCRPFLTNTGDRRSAHQLLSDANRDCLFEECFETWTKTPEGVGRLKKFVCLFRNLILPFKQELARLKALEAQNEMPWG</sequence>
<dbReference type="GO" id="GO:0005634">
    <property type="term" value="C:nucleus"/>
    <property type="evidence" value="ECO:0007669"/>
    <property type="project" value="UniProtKB-SubCell"/>
</dbReference>
<dbReference type="EMBL" id="JH993013">
    <property type="protein sequence ID" value="EKX42956.1"/>
    <property type="molecule type" value="Genomic_DNA"/>
</dbReference>
<name>L1J371_GUITC</name>
<evidence type="ECO:0000313" key="5">
    <source>
        <dbReference type="EnsemblProtists" id="EKX42956"/>
    </source>
</evidence>
<dbReference type="SMART" id="SM00066">
    <property type="entry name" value="GAL4"/>
    <property type="match status" value="2"/>
</dbReference>
<keyword evidence="6" id="KW-1185">Reference proteome</keyword>
<evidence type="ECO:0000259" key="3">
    <source>
        <dbReference type="PROSITE" id="PS50048"/>
    </source>
</evidence>
<keyword evidence="2" id="KW-0539">Nucleus</keyword>
<comment type="subcellular location">
    <subcellularLocation>
        <location evidence="1">Nucleus</location>
    </subcellularLocation>
</comment>
<reference evidence="4 6" key="1">
    <citation type="journal article" date="2012" name="Nature">
        <title>Algal genomes reveal evolutionary mosaicism and the fate of nucleomorphs.</title>
        <authorList>
            <consortium name="DOE Joint Genome Institute"/>
            <person name="Curtis B.A."/>
            <person name="Tanifuji G."/>
            <person name="Burki F."/>
            <person name="Gruber A."/>
            <person name="Irimia M."/>
            <person name="Maruyama S."/>
            <person name="Arias M.C."/>
            <person name="Ball S.G."/>
            <person name="Gile G.H."/>
            <person name="Hirakawa Y."/>
            <person name="Hopkins J.F."/>
            <person name="Kuo A."/>
            <person name="Rensing S.A."/>
            <person name="Schmutz J."/>
            <person name="Symeonidi A."/>
            <person name="Elias M."/>
            <person name="Eveleigh R.J."/>
            <person name="Herman E.K."/>
            <person name="Klute M.J."/>
            <person name="Nakayama T."/>
            <person name="Obornik M."/>
            <person name="Reyes-Prieto A."/>
            <person name="Armbrust E.V."/>
            <person name="Aves S.J."/>
            <person name="Beiko R.G."/>
            <person name="Coutinho P."/>
            <person name="Dacks J.B."/>
            <person name="Durnford D.G."/>
            <person name="Fast N.M."/>
            <person name="Green B.R."/>
            <person name="Grisdale C.J."/>
            <person name="Hempel F."/>
            <person name="Henrissat B."/>
            <person name="Hoppner M.P."/>
            <person name="Ishida K."/>
            <person name="Kim E."/>
            <person name="Koreny L."/>
            <person name="Kroth P.G."/>
            <person name="Liu Y."/>
            <person name="Malik S.B."/>
            <person name="Maier U.G."/>
            <person name="McRose D."/>
            <person name="Mock T."/>
            <person name="Neilson J.A."/>
            <person name="Onodera N.T."/>
            <person name="Poole A.M."/>
            <person name="Pritham E.J."/>
            <person name="Richards T.A."/>
            <person name="Rocap G."/>
            <person name="Roy S.W."/>
            <person name="Sarai C."/>
            <person name="Schaack S."/>
            <person name="Shirato S."/>
            <person name="Slamovits C.H."/>
            <person name="Spencer D.F."/>
            <person name="Suzuki S."/>
            <person name="Worden A.Z."/>
            <person name="Zauner S."/>
            <person name="Barry K."/>
            <person name="Bell C."/>
            <person name="Bharti A.K."/>
            <person name="Crow J.A."/>
            <person name="Grimwood J."/>
            <person name="Kramer R."/>
            <person name="Lindquist E."/>
            <person name="Lucas S."/>
            <person name="Salamov A."/>
            <person name="McFadden G.I."/>
            <person name="Lane C.E."/>
            <person name="Keeling P.J."/>
            <person name="Gray M.W."/>
            <person name="Grigoriev I.V."/>
            <person name="Archibald J.M."/>
        </authorList>
    </citation>
    <scope>NUCLEOTIDE SEQUENCE</scope>
    <source>
        <strain evidence="4 6">CCMP2712</strain>
    </source>
</reference>
<dbReference type="GO" id="GO:0000981">
    <property type="term" value="F:DNA-binding transcription factor activity, RNA polymerase II-specific"/>
    <property type="evidence" value="ECO:0007669"/>
    <property type="project" value="InterPro"/>
</dbReference>
<dbReference type="PROSITE" id="PS00463">
    <property type="entry name" value="ZN2_CY6_FUNGAL_1"/>
    <property type="match status" value="2"/>
</dbReference>
<dbReference type="GeneID" id="17299621"/>
<dbReference type="CDD" id="cd00067">
    <property type="entry name" value="GAL4"/>
    <property type="match status" value="2"/>
</dbReference>
<evidence type="ECO:0000256" key="2">
    <source>
        <dbReference type="ARBA" id="ARBA00023242"/>
    </source>
</evidence>
<gene>
    <name evidence="4" type="ORF">GUITHDRAFT_111004</name>
</gene>
<dbReference type="PaxDb" id="55529-EKX42956"/>
<reference evidence="6" key="2">
    <citation type="submission" date="2012-11" db="EMBL/GenBank/DDBJ databases">
        <authorList>
            <person name="Kuo A."/>
            <person name="Curtis B.A."/>
            <person name="Tanifuji G."/>
            <person name="Burki F."/>
            <person name="Gruber A."/>
            <person name="Irimia M."/>
            <person name="Maruyama S."/>
            <person name="Arias M.C."/>
            <person name="Ball S.G."/>
            <person name="Gile G.H."/>
            <person name="Hirakawa Y."/>
            <person name="Hopkins J.F."/>
            <person name="Rensing S.A."/>
            <person name="Schmutz J."/>
            <person name="Symeonidi A."/>
            <person name="Elias M."/>
            <person name="Eveleigh R.J."/>
            <person name="Herman E.K."/>
            <person name="Klute M.J."/>
            <person name="Nakayama T."/>
            <person name="Obornik M."/>
            <person name="Reyes-Prieto A."/>
            <person name="Armbrust E.V."/>
            <person name="Aves S.J."/>
            <person name="Beiko R.G."/>
            <person name="Coutinho P."/>
            <person name="Dacks J.B."/>
            <person name="Durnford D.G."/>
            <person name="Fast N.M."/>
            <person name="Green B.R."/>
            <person name="Grisdale C."/>
            <person name="Hempe F."/>
            <person name="Henrissat B."/>
            <person name="Hoppner M.P."/>
            <person name="Ishida K.-I."/>
            <person name="Kim E."/>
            <person name="Koreny L."/>
            <person name="Kroth P.G."/>
            <person name="Liu Y."/>
            <person name="Malik S.-B."/>
            <person name="Maier U.G."/>
            <person name="McRose D."/>
            <person name="Mock T."/>
            <person name="Neilson J.A."/>
            <person name="Onodera N.T."/>
            <person name="Poole A.M."/>
            <person name="Pritham E.J."/>
            <person name="Richards T.A."/>
            <person name="Rocap G."/>
            <person name="Roy S.W."/>
            <person name="Sarai C."/>
            <person name="Schaack S."/>
            <person name="Shirato S."/>
            <person name="Slamovits C.H."/>
            <person name="Spencer D.F."/>
            <person name="Suzuki S."/>
            <person name="Worden A.Z."/>
            <person name="Zauner S."/>
            <person name="Barry K."/>
            <person name="Bell C."/>
            <person name="Bharti A.K."/>
            <person name="Crow J.A."/>
            <person name="Grimwood J."/>
            <person name="Kramer R."/>
            <person name="Lindquist E."/>
            <person name="Lucas S."/>
            <person name="Salamov A."/>
            <person name="McFadden G.I."/>
            <person name="Lane C.E."/>
            <person name="Keeling P.J."/>
            <person name="Gray M.W."/>
            <person name="Grigoriev I.V."/>
            <person name="Archibald J.M."/>
        </authorList>
    </citation>
    <scope>NUCLEOTIDE SEQUENCE</scope>
    <source>
        <strain evidence="6">CCMP2712</strain>
    </source>
</reference>
<protein>
    <recommendedName>
        <fullName evidence="3">Zn(2)-C6 fungal-type domain-containing protein</fullName>
    </recommendedName>
</protein>
<dbReference type="Gene3D" id="4.10.240.10">
    <property type="entry name" value="Zn(2)-C6 fungal-type DNA-binding domain"/>
    <property type="match status" value="2"/>
</dbReference>
<dbReference type="AlphaFoldDB" id="L1J371"/>
<dbReference type="OrthoDB" id="2269373at2759"/>
<dbReference type="PANTHER" id="PTHR31001">
    <property type="entry name" value="UNCHARACTERIZED TRANSCRIPTIONAL REGULATORY PROTEIN"/>
    <property type="match status" value="1"/>
</dbReference>
<dbReference type="SUPFAM" id="SSF57701">
    <property type="entry name" value="Zn2/Cys6 DNA-binding domain"/>
    <property type="match status" value="2"/>
</dbReference>
<evidence type="ECO:0000256" key="1">
    <source>
        <dbReference type="ARBA" id="ARBA00004123"/>
    </source>
</evidence>
<dbReference type="InterPro" id="IPR001138">
    <property type="entry name" value="Zn2Cys6_DnaBD"/>
</dbReference>
<dbReference type="InterPro" id="IPR050613">
    <property type="entry name" value="Sec_Metabolite_Reg"/>
</dbReference>
<organism evidence="4">
    <name type="scientific">Guillardia theta (strain CCMP2712)</name>
    <name type="common">Cryptophyte</name>
    <dbReference type="NCBI Taxonomy" id="905079"/>
    <lineage>
        <taxon>Eukaryota</taxon>
        <taxon>Cryptophyceae</taxon>
        <taxon>Pyrenomonadales</taxon>
        <taxon>Geminigeraceae</taxon>
        <taxon>Guillardia</taxon>
    </lineage>
</organism>
<dbReference type="Proteomes" id="UP000011087">
    <property type="component" value="Unassembled WGS sequence"/>
</dbReference>
<dbReference type="EnsemblProtists" id="EKX42956">
    <property type="protein sequence ID" value="EKX42956"/>
    <property type="gene ID" value="GUITHDRAFT_111004"/>
</dbReference>
<reference evidence="5" key="3">
    <citation type="submission" date="2015-06" db="UniProtKB">
        <authorList>
            <consortium name="EnsemblProtists"/>
        </authorList>
    </citation>
    <scope>IDENTIFICATION</scope>
</reference>